<dbReference type="Pfam" id="PF05368">
    <property type="entry name" value="NmrA"/>
    <property type="match status" value="1"/>
</dbReference>
<dbReference type="Gene3D" id="3.40.50.720">
    <property type="entry name" value="NAD(P)-binding Rossmann-like Domain"/>
    <property type="match status" value="1"/>
</dbReference>
<reference evidence="5" key="2">
    <citation type="journal article" date="2023" name="IMA Fungus">
        <title>Comparative genomic study of the Penicillium genus elucidates a diverse pangenome and 15 lateral gene transfer events.</title>
        <authorList>
            <person name="Petersen C."/>
            <person name="Sorensen T."/>
            <person name="Nielsen M.R."/>
            <person name="Sondergaard T.E."/>
            <person name="Sorensen J.L."/>
            <person name="Fitzpatrick D.A."/>
            <person name="Frisvad J.C."/>
            <person name="Nielsen K.L."/>
        </authorList>
    </citation>
    <scope>NUCLEOTIDE SEQUENCE</scope>
    <source>
        <strain evidence="5">IBT 21917</strain>
    </source>
</reference>
<evidence type="ECO:0000256" key="1">
    <source>
        <dbReference type="ARBA" id="ARBA00006328"/>
    </source>
</evidence>
<dbReference type="InterPro" id="IPR036291">
    <property type="entry name" value="NAD(P)-bd_dom_sf"/>
</dbReference>
<evidence type="ECO:0000256" key="3">
    <source>
        <dbReference type="ARBA" id="ARBA00023002"/>
    </source>
</evidence>
<dbReference type="EMBL" id="JAPQKO010000006">
    <property type="protein sequence ID" value="KAJ5155198.1"/>
    <property type="molecule type" value="Genomic_DNA"/>
</dbReference>
<accession>A0A9W9HNV0</accession>
<evidence type="ECO:0000313" key="5">
    <source>
        <dbReference type="EMBL" id="KAJ5155198.1"/>
    </source>
</evidence>
<dbReference type="SUPFAM" id="SSF51735">
    <property type="entry name" value="NAD(P)-binding Rossmann-fold domains"/>
    <property type="match status" value="1"/>
</dbReference>
<keyword evidence="3" id="KW-0560">Oxidoreductase</keyword>
<dbReference type="PANTHER" id="PTHR42748">
    <property type="entry name" value="NITROGEN METABOLITE REPRESSION PROTEIN NMRA FAMILY MEMBER"/>
    <property type="match status" value="1"/>
</dbReference>
<dbReference type="GO" id="GO:0005634">
    <property type="term" value="C:nucleus"/>
    <property type="evidence" value="ECO:0007669"/>
    <property type="project" value="TreeGrafter"/>
</dbReference>
<dbReference type="Gene3D" id="3.90.25.10">
    <property type="entry name" value="UDP-galactose 4-epimerase, domain 1"/>
    <property type="match status" value="1"/>
</dbReference>
<dbReference type="InterPro" id="IPR051164">
    <property type="entry name" value="NmrA-like_oxidored"/>
</dbReference>
<proteinExistence type="inferred from homology"/>
<dbReference type="InterPro" id="IPR008030">
    <property type="entry name" value="NmrA-like"/>
</dbReference>
<dbReference type="CDD" id="cd05251">
    <property type="entry name" value="NmrA_like_SDR_a"/>
    <property type="match status" value="1"/>
</dbReference>
<evidence type="ECO:0000256" key="2">
    <source>
        <dbReference type="ARBA" id="ARBA00022857"/>
    </source>
</evidence>
<dbReference type="PANTHER" id="PTHR42748:SF30">
    <property type="entry name" value="NMRA-LIKE DOMAIN-CONTAINING PROTEIN"/>
    <property type="match status" value="1"/>
</dbReference>
<feature type="domain" description="NmrA-like" evidence="4">
    <location>
        <begin position="6"/>
        <end position="258"/>
    </location>
</feature>
<dbReference type="OrthoDB" id="419598at2759"/>
<dbReference type="Proteomes" id="UP001146351">
    <property type="component" value="Unassembled WGS sequence"/>
</dbReference>
<comment type="caution">
    <text evidence="5">The sequence shown here is derived from an EMBL/GenBank/DDBJ whole genome shotgun (WGS) entry which is preliminary data.</text>
</comment>
<organism evidence="5 6">
    <name type="scientific">Penicillium capsulatum</name>
    <dbReference type="NCBI Taxonomy" id="69766"/>
    <lineage>
        <taxon>Eukaryota</taxon>
        <taxon>Fungi</taxon>
        <taxon>Dikarya</taxon>
        <taxon>Ascomycota</taxon>
        <taxon>Pezizomycotina</taxon>
        <taxon>Eurotiomycetes</taxon>
        <taxon>Eurotiomycetidae</taxon>
        <taxon>Eurotiales</taxon>
        <taxon>Aspergillaceae</taxon>
        <taxon>Penicillium</taxon>
    </lineage>
</organism>
<dbReference type="GO" id="GO:0016491">
    <property type="term" value="F:oxidoreductase activity"/>
    <property type="evidence" value="ECO:0007669"/>
    <property type="project" value="UniProtKB-KW"/>
</dbReference>
<name>A0A9W9HNV0_9EURO</name>
<keyword evidence="6" id="KW-1185">Reference proteome</keyword>
<evidence type="ECO:0000313" key="6">
    <source>
        <dbReference type="Proteomes" id="UP001146351"/>
    </source>
</evidence>
<protein>
    <submittedName>
        <fullName evidence="5">NAD dependent epimerase/dehydratase</fullName>
    </submittedName>
</protein>
<evidence type="ECO:0000259" key="4">
    <source>
        <dbReference type="Pfam" id="PF05368"/>
    </source>
</evidence>
<dbReference type="AlphaFoldDB" id="A0A9W9HNV0"/>
<gene>
    <name evidence="5" type="ORF">N7492_008001</name>
</gene>
<keyword evidence="2" id="KW-0521">NADP</keyword>
<comment type="similarity">
    <text evidence="1">Belongs to the NmrA-type oxidoreductase family.</text>
</comment>
<sequence>MTPPVVFICGATGTQGGALAHHLLQQGVQVHAIARNTKSAAAQNLQSLGANITKGDFDNEETLKKGMAGCSVLFLNLTPNHLNPTGELDQAKRIISIAKQSGIEQVVYSAGLATDHPERLRYWDPNSPVAQVLFAKQAIVNEVRTAGFDRWTILRPGNFMSNFLDPLVRMYPGLTKTGKFTTVFAPDTTLPMVDPSDIGKFAAAAILDSARFTHQEISLASQLMGVEDIVRDLSQATGRKIQAVFLSEEEANEQIPYNPLLGAQRLLIDASQFVDMDEVRRWNIELGTFPEFLAREKNRVQETYL</sequence>
<reference evidence="5" key="1">
    <citation type="submission" date="2022-11" db="EMBL/GenBank/DDBJ databases">
        <authorList>
            <person name="Petersen C."/>
        </authorList>
    </citation>
    <scope>NUCLEOTIDE SEQUENCE</scope>
    <source>
        <strain evidence="5">IBT 21917</strain>
    </source>
</reference>